<proteinExistence type="predicted"/>
<feature type="signal peptide" evidence="1">
    <location>
        <begin position="1"/>
        <end position="28"/>
    </location>
</feature>
<feature type="chain" id="PRO_5002604167" description="Bacterial OB-fold domain-containing protein" evidence="1">
    <location>
        <begin position="29"/>
        <end position="130"/>
    </location>
</feature>
<dbReference type="Proteomes" id="UP000009173">
    <property type="component" value="Chromosome"/>
</dbReference>
<dbReference type="HOGENOM" id="CLU_1934670_0_0_7"/>
<dbReference type="AlphaFoldDB" id="A0A0H3AAA2"/>
<organism evidence="2 3">
    <name type="scientific">Nitratidesulfovibrio vulgaris (strain DP4)</name>
    <name type="common">Desulfovibrio vulgaris</name>
    <dbReference type="NCBI Taxonomy" id="391774"/>
    <lineage>
        <taxon>Bacteria</taxon>
        <taxon>Pseudomonadati</taxon>
        <taxon>Thermodesulfobacteriota</taxon>
        <taxon>Desulfovibrionia</taxon>
        <taxon>Desulfovibrionales</taxon>
        <taxon>Desulfovibrionaceae</taxon>
        <taxon>Nitratidesulfovibrio</taxon>
    </lineage>
</organism>
<protein>
    <recommendedName>
        <fullName evidence="4">Bacterial OB-fold domain-containing protein</fullName>
    </recommendedName>
</protein>
<evidence type="ECO:0008006" key="4">
    <source>
        <dbReference type="Google" id="ProtNLM"/>
    </source>
</evidence>
<accession>A0A0H3AAA2</accession>
<sequence precursor="true">MRSNHSGWHSLLKGLVVLIAMLLAPAHALSAQSPAEAASEVVVTGIVVVTDDGPVLETPDDRIFLLRGVTDTELDGQEVVVTGTAEQIEDGYFTLDVTGYSLVEEDNGQSMLQPQMSGARYGLMPRQHHI</sequence>
<keyword evidence="1" id="KW-0732">Signal</keyword>
<dbReference type="InterPro" id="IPR043856">
    <property type="entry name" value="DUF5818"/>
</dbReference>
<reference evidence="3" key="1">
    <citation type="journal article" date="2009" name="Environ. Microbiol.">
        <title>Contribution of mobile genetic elements to Desulfovibrio vulgaris genome plasticity.</title>
        <authorList>
            <person name="Walker C.B."/>
            <person name="Stolyar S."/>
            <person name="Chivian D."/>
            <person name="Pinel N."/>
            <person name="Gabster J.A."/>
            <person name="Dehal P.S."/>
            <person name="He Z."/>
            <person name="Yang Z.K."/>
            <person name="Yen H.C."/>
            <person name="Zhou J."/>
            <person name="Wall J.D."/>
            <person name="Hazen T.C."/>
            <person name="Arkin A.P."/>
            <person name="Stahl D.A."/>
        </authorList>
    </citation>
    <scope>NUCLEOTIDE SEQUENCE [LARGE SCALE GENOMIC DNA]</scope>
    <source>
        <strain evidence="3">DP4</strain>
    </source>
</reference>
<gene>
    <name evidence="2" type="ordered locus">Dvul_2340</name>
</gene>
<evidence type="ECO:0000256" key="1">
    <source>
        <dbReference type="SAM" id="SignalP"/>
    </source>
</evidence>
<evidence type="ECO:0000313" key="3">
    <source>
        <dbReference type="Proteomes" id="UP000009173"/>
    </source>
</evidence>
<dbReference type="EMBL" id="CP000527">
    <property type="protein sequence ID" value="ABM29356.1"/>
    <property type="molecule type" value="Genomic_DNA"/>
</dbReference>
<name>A0A0H3AAA2_NITV4</name>
<dbReference type="Pfam" id="PF19135">
    <property type="entry name" value="DUF5818"/>
    <property type="match status" value="1"/>
</dbReference>
<dbReference type="KEGG" id="dvl:Dvul_2340"/>
<evidence type="ECO:0000313" key="2">
    <source>
        <dbReference type="EMBL" id="ABM29356.1"/>
    </source>
</evidence>